<evidence type="ECO:0000259" key="1">
    <source>
        <dbReference type="Pfam" id="PF13400"/>
    </source>
</evidence>
<sequence length="458" mass="48890">MRYVRLTAVRQSPPSPLRSLRHDSRGSVLVLFALALVTLLVGVGLGIDYVRAMRAQTKLAAIADAAALTAVSQDGMAMPPATAETAIRAAFVAQARSLEQGGLLLDYQNTEALAIGVVDTPLDSGDASGGVSRRATVAFRARHRNVFAGILGLAQLPLQGVAGTTASTAPNIDLYVLVDTSPSMLLPSSDASVRLMVAATGGCAFACHETGSTRSNLSIARSRNISLRYDVVLDAVRRLTTLARDAAANTGVRYRIGLHDFDYKYRQIWPRSPAADGSWVDSNLDQVRTHVADAQPLAYCRNSERVCGVPDADTATDFTAALNGINASIPTPGDGSNRPGDRPRAVVLLVTDGMRDEWSEVSGRLLGPVPVDRCDEIKRRGVRLAILNAVYLPASIVDDEWSRTNVLAPFLQPNDVVSPALQSCASPGLYHEVTLGDDLSSSVAQLFQKSIKRAFIMK</sequence>
<feature type="domain" description="Putative Flp pilus-assembly TadG-like N-terminal" evidence="1">
    <location>
        <begin position="26"/>
        <end position="72"/>
    </location>
</feature>
<dbReference type="Pfam" id="PF13400">
    <property type="entry name" value="Tad"/>
    <property type="match status" value="1"/>
</dbReference>
<reference evidence="2 3" key="1">
    <citation type="journal article" date="2013" name="Int. J. Syst. Evol. Microbiol.">
        <title>Sphingomonas kyungheensis sp. nov., a bacterium with ginsenoside-converting activity isolated from soil of a ginseng field.</title>
        <authorList>
            <person name="Son H.M."/>
            <person name="Yang J.E."/>
            <person name="Park Y."/>
            <person name="Han C.K."/>
            <person name="Kim S.G."/>
            <person name="Kook M."/>
            <person name="Yi T.H."/>
        </authorList>
    </citation>
    <scope>NUCLEOTIDE SEQUENCE [LARGE SCALE GENOMIC DNA]</scope>
    <source>
        <strain evidence="2 3">LMG 26582</strain>
    </source>
</reference>
<dbReference type="EMBL" id="JBBBDM010000012">
    <property type="protein sequence ID" value="MEI5688654.1"/>
    <property type="molecule type" value="Genomic_DNA"/>
</dbReference>
<keyword evidence="3" id="KW-1185">Reference proteome</keyword>
<dbReference type="Gene3D" id="3.40.50.410">
    <property type="entry name" value="von Willebrand factor, type A domain"/>
    <property type="match status" value="1"/>
</dbReference>
<proteinExistence type="predicted"/>
<evidence type="ECO:0000313" key="3">
    <source>
        <dbReference type="Proteomes" id="UP001367771"/>
    </source>
</evidence>
<dbReference type="RefSeq" id="WP_271300994.1">
    <property type="nucleotide sequence ID" value="NZ_JBBBDM010000012.1"/>
</dbReference>
<gene>
    <name evidence="2" type="ORF">V8201_16290</name>
</gene>
<accession>A0ABU8H6G1</accession>
<dbReference type="InterPro" id="IPR036465">
    <property type="entry name" value="vWFA_dom_sf"/>
</dbReference>
<dbReference type="Proteomes" id="UP001367771">
    <property type="component" value="Unassembled WGS sequence"/>
</dbReference>
<organism evidence="2 3">
    <name type="scientific">Sphingomonas kyungheensis</name>
    <dbReference type="NCBI Taxonomy" id="1069987"/>
    <lineage>
        <taxon>Bacteria</taxon>
        <taxon>Pseudomonadati</taxon>
        <taxon>Pseudomonadota</taxon>
        <taxon>Alphaproteobacteria</taxon>
        <taxon>Sphingomonadales</taxon>
        <taxon>Sphingomonadaceae</taxon>
        <taxon>Sphingomonas</taxon>
    </lineage>
</organism>
<dbReference type="InterPro" id="IPR028087">
    <property type="entry name" value="Tad_N"/>
</dbReference>
<evidence type="ECO:0000313" key="2">
    <source>
        <dbReference type="EMBL" id="MEI5688654.1"/>
    </source>
</evidence>
<name>A0ABU8H6G1_9SPHN</name>
<comment type="caution">
    <text evidence="2">The sequence shown here is derived from an EMBL/GenBank/DDBJ whole genome shotgun (WGS) entry which is preliminary data.</text>
</comment>
<protein>
    <submittedName>
        <fullName evidence="2">Pilus assembly protein TadG-related protein</fullName>
    </submittedName>
</protein>
<dbReference type="SUPFAM" id="SSF53300">
    <property type="entry name" value="vWA-like"/>
    <property type="match status" value="1"/>
</dbReference>